<dbReference type="Pfam" id="PF09481">
    <property type="entry name" value="CRISPR_Cse1"/>
    <property type="match status" value="1"/>
</dbReference>
<keyword evidence="2" id="KW-1185">Reference proteome</keyword>
<gene>
    <name evidence="1" type="ORF">Ami103574_04815</name>
</gene>
<reference evidence="1 2" key="1">
    <citation type="submission" date="2020-02" db="EMBL/GenBank/DDBJ databases">
        <authorList>
            <person name="Kim Y.B."/>
            <person name="Roh S.W."/>
        </authorList>
    </citation>
    <scope>NUCLEOTIDE SEQUENCE [LARGE SCALE GENOMIC DNA]</scope>
    <source>
        <strain evidence="1 2">DSM 103574</strain>
    </source>
</reference>
<dbReference type="AlphaFoldDB" id="A0A858BUR7"/>
<dbReference type="InterPro" id="IPR013381">
    <property type="entry name" value="CRISPR-assoc_prot_Cse1"/>
</dbReference>
<dbReference type="RefSeq" id="WP_163065543.1">
    <property type="nucleotide sequence ID" value="NZ_CP048649.1"/>
</dbReference>
<evidence type="ECO:0000313" key="2">
    <source>
        <dbReference type="Proteomes" id="UP000466848"/>
    </source>
</evidence>
<dbReference type="KEGG" id="abut:Ami103574_04815"/>
<name>A0A858BUR7_9FIRM</name>
<accession>A0A858BUR7</accession>
<sequence>MSQFNLLDEKWLMVMTGEKGENEEVSLKELFEHAHEYTQLAGETPTQNFAVLRLLLAVLHTVFTRFTATEEFYEWVAVDADTFQIKEEIDKDDIKDYKKDLYETWKTLWEKGKFPDVVNEYLEKYRHRFYLLDEIYPFFQFPEIGEPDYPYSATDNSINKLNGRILEGDPRKPRLFMSQYQTGLAYSAAARWLLYTNGYAPSKSGNPGKKKKRESTGVAYLGKLGGIYASGKNLFETLLLNLNLPENACVQKPIWEVEPEINHFRTIPNNLAQLFTYPSRQLLLKANEENQIIEYRLDLAVSNFEYEPSLMIEPFTFWRYDTKLDVGKWHVKEAYVPKRHDPDKYFWQEMQTFSAIEEKGRKPGIIDWLTVLQGDEMVTGLITLNAVAENYIQKDGVVDRQVYDQISENIGLLDKQENGWLTCIAEEIKNTERVIRNTVIRFARDIDKIRNLQNSATEQKTKTQIFFSVDHHFRKWLILISPQDEKKDRTLEWKSILRDEISRQGDELIQGAGNRDYLGYYTDNNSKLENIETAYIRFRANLRKELGVKE</sequence>
<dbReference type="EMBL" id="CP048649">
    <property type="protein sequence ID" value="QIB68680.1"/>
    <property type="molecule type" value="Genomic_DNA"/>
</dbReference>
<dbReference type="Proteomes" id="UP000466848">
    <property type="component" value="Chromosome"/>
</dbReference>
<evidence type="ECO:0000313" key="1">
    <source>
        <dbReference type="EMBL" id="QIB68680.1"/>
    </source>
</evidence>
<proteinExistence type="predicted"/>
<dbReference type="Gene3D" id="1.10.132.100">
    <property type="match status" value="1"/>
</dbReference>
<protein>
    <submittedName>
        <fullName evidence="1">Type I-E CRISPR-associated protein Cse1/CasA</fullName>
    </submittedName>
</protein>
<organism evidence="1 2">
    <name type="scientific">Aminipila butyrica</name>
    <dbReference type="NCBI Taxonomy" id="433296"/>
    <lineage>
        <taxon>Bacteria</taxon>
        <taxon>Bacillati</taxon>
        <taxon>Bacillota</taxon>
        <taxon>Clostridia</taxon>
        <taxon>Peptostreptococcales</taxon>
        <taxon>Anaerovoracaceae</taxon>
        <taxon>Aminipila</taxon>
    </lineage>
</organism>